<organism evidence="1">
    <name type="scientific">Cladocopium goreaui</name>
    <dbReference type="NCBI Taxonomy" id="2562237"/>
    <lineage>
        <taxon>Eukaryota</taxon>
        <taxon>Sar</taxon>
        <taxon>Alveolata</taxon>
        <taxon>Dinophyceae</taxon>
        <taxon>Suessiales</taxon>
        <taxon>Symbiodiniaceae</taxon>
        <taxon>Cladocopium</taxon>
    </lineage>
</organism>
<comment type="caution">
    <text evidence="1">The sequence shown here is derived from an EMBL/GenBank/DDBJ whole genome shotgun (WGS) entry which is preliminary data.</text>
</comment>
<sequence>MAIELQYVSFALPRTSGQPAPAAFWSTRAEAIHQQARRHRRRARHFGKIFARLRRVFSHAVAMGWFNEAKKRHFVRQFLLSGTREMQRSTISVASKI</sequence>
<keyword evidence="3" id="KW-1185">Reference proteome</keyword>
<dbReference type="EMBL" id="CAMXCT010001042">
    <property type="protein sequence ID" value="CAI3986065.1"/>
    <property type="molecule type" value="Genomic_DNA"/>
</dbReference>
<evidence type="ECO:0000313" key="1">
    <source>
        <dbReference type="EMBL" id="CAI3986065.1"/>
    </source>
</evidence>
<dbReference type="EMBL" id="CAMXCT030001042">
    <property type="protein sequence ID" value="CAL4773377.1"/>
    <property type="molecule type" value="Genomic_DNA"/>
</dbReference>
<gene>
    <name evidence="1" type="ORF">C1SCF055_LOCUS13446</name>
</gene>
<name>A0A9P1C7C8_9DINO</name>
<dbReference type="EMBL" id="CAMXCT020001042">
    <property type="protein sequence ID" value="CAL1139440.1"/>
    <property type="molecule type" value="Genomic_DNA"/>
</dbReference>
<evidence type="ECO:0000313" key="3">
    <source>
        <dbReference type="Proteomes" id="UP001152797"/>
    </source>
</evidence>
<proteinExistence type="predicted"/>
<accession>A0A9P1C7C8</accession>
<dbReference type="Proteomes" id="UP001152797">
    <property type="component" value="Unassembled WGS sequence"/>
</dbReference>
<reference evidence="2 3" key="2">
    <citation type="submission" date="2024-05" db="EMBL/GenBank/DDBJ databases">
        <authorList>
            <person name="Chen Y."/>
            <person name="Shah S."/>
            <person name="Dougan E. K."/>
            <person name="Thang M."/>
            <person name="Chan C."/>
        </authorList>
    </citation>
    <scope>NUCLEOTIDE SEQUENCE [LARGE SCALE GENOMIC DNA]</scope>
</reference>
<dbReference type="AlphaFoldDB" id="A0A9P1C7C8"/>
<evidence type="ECO:0000313" key="2">
    <source>
        <dbReference type="EMBL" id="CAL4773377.1"/>
    </source>
</evidence>
<protein>
    <submittedName>
        <fullName evidence="1">Uncharacterized protein</fullName>
    </submittedName>
</protein>
<reference evidence="1" key="1">
    <citation type="submission" date="2022-10" db="EMBL/GenBank/DDBJ databases">
        <authorList>
            <person name="Chen Y."/>
            <person name="Dougan E. K."/>
            <person name="Chan C."/>
            <person name="Rhodes N."/>
            <person name="Thang M."/>
        </authorList>
    </citation>
    <scope>NUCLEOTIDE SEQUENCE</scope>
</reference>